<dbReference type="InterPro" id="IPR016181">
    <property type="entry name" value="Acyl_CoA_acyltransferase"/>
</dbReference>
<dbReference type="GO" id="GO:0016747">
    <property type="term" value="F:acyltransferase activity, transferring groups other than amino-acyl groups"/>
    <property type="evidence" value="ECO:0007669"/>
    <property type="project" value="InterPro"/>
</dbReference>
<sequence>MAQEPKMRVMREADLDVIVAIDEQVSGQNRREYYERKAAMLLNKRHAINSSLVAEIDGKVVGFMMGDVYFGEFGIPDTSATIDALGVDPALQNRGIASELLDQFVMNMKAAGVNKIYTLVNWDDFALEHFFASHKFVPSKRINLELALPR</sequence>
<dbReference type="SUPFAM" id="SSF55729">
    <property type="entry name" value="Acyl-CoA N-acyltransferases (Nat)"/>
    <property type="match status" value="1"/>
</dbReference>
<proteinExistence type="predicted"/>
<evidence type="ECO:0000313" key="2">
    <source>
        <dbReference type="EMBL" id="OGI69029.1"/>
    </source>
</evidence>
<accession>A0A1F6VHH6</accession>
<dbReference type="PROSITE" id="PS51186">
    <property type="entry name" value="GNAT"/>
    <property type="match status" value="1"/>
</dbReference>
<dbReference type="Proteomes" id="UP000179076">
    <property type="component" value="Unassembled WGS sequence"/>
</dbReference>
<dbReference type="AlphaFoldDB" id="A0A1F6VHH6"/>
<dbReference type="Gene3D" id="3.40.630.30">
    <property type="match status" value="1"/>
</dbReference>
<dbReference type="InterPro" id="IPR000182">
    <property type="entry name" value="GNAT_dom"/>
</dbReference>
<dbReference type="CDD" id="cd04301">
    <property type="entry name" value="NAT_SF"/>
    <property type="match status" value="1"/>
</dbReference>
<protein>
    <submittedName>
        <fullName evidence="2">GNAT family N-acetyltransferase</fullName>
    </submittedName>
</protein>
<dbReference type="EMBL" id="MFSP01000030">
    <property type="protein sequence ID" value="OGI69029.1"/>
    <property type="molecule type" value="Genomic_DNA"/>
</dbReference>
<keyword evidence="2" id="KW-0808">Transferase</keyword>
<dbReference type="Pfam" id="PF00583">
    <property type="entry name" value="Acetyltransf_1"/>
    <property type="match status" value="1"/>
</dbReference>
<organism evidence="2 3">
    <name type="scientific">Candidatus Muproteobacteria bacterium RBG_16_60_9</name>
    <dbReference type="NCBI Taxonomy" id="1817755"/>
    <lineage>
        <taxon>Bacteria</taxon>
        <taxon>Pseudomonadati</taxon>
        <taxon>Pseudomonadota</taxon>
        <taxon>Candidatus Muproteobacteria</taxon>
    </lineage>
</organism>
<comment type="caution">
    <text evidence="2">The sequence shown here is derived from an EMBL/GenBank/DDBJ whole genome shotgun (WGS) entry which is preliminary data.</text>
</comment>
<evidence type="ECO:0000313" key="3">
    <source>
        <dbReference type="Proteomes" id="UP000179076"/>
    </source>
</evidence>
<reference evidence="2 3" key="1">
    <citation type="journal article" date="2016" name="Nat. Commun.">
        <title>Thousands of microbial genomes shed light on interconnected biogeochemical processes in an aquifer system.</title>
        <authorList>
            <person name="Anantharaman K."/>
            <person name="Brown C.T."/>
            <person name="Hug L.A."/>
            <person name="Sharon I."/>
            <person name="Castelle C.J."/>
            <person name="Probst A.J."/>
            <person name="Thomas B.C."/>
            <person name="Singh A."/>
            <person name="Wilkins M.J."/>
            <person name="Karaoz U."/>
            <person name="Brodie E.L."/>
            <person name="Williams K.H."/>
            <person name="Hubbard S.S."/>
            <person name="Banfield J.F."/>
        </authorList>
    </citation>
    <scope>NUCLEOTIDE SEQUENCE [LARGE SCALE GENOMIC DNA]</scope>
</reference>
<gene>
    <name evidence="2" type="ORF">A2W18_13850</name>
</gene>
<feature type="domain" description="N-acetyltransferase" evidence="1">
    <location>
        <begin position="5"/>
        <end position="150"/>
    </location>
</feature>
<name>A0A1F6VHH6_9PROT</name>
<evidence type="ECO:0000259" key="1">
    <source>
        <dbReference type="PROSITE" id="PS51186"/>
    </source>
</evidence>